<reference evidence="2" key="2">
    <citation type="submission" date="2016-05" db="EMBL/GenBank/DDBJ databases">
        <authorList>
            <person name="Lavstsen T."/>
            <person name="Jespersen J.S."/>
        </authorList>
    </citation>
    <scope>NUCLEOTIDE SEQUENCE [LARGE SCALE GENOMIC DNA]</scope>
</reference>
<dbReference type="VEuPathDB" id="PlasmoDB:PocGH01_14022900"/>
<dbReference type="PROSITE" id="PS50053">
    <property type="entry name" value="UBIQUITIN_2"/>
    <property type="match status" value="1"/>
</dbReference>
<dbReference type="Proteomes" id="UP000078546">
    <property type="component" value="Unassembled WGS sequence"/>
</dbReference>
<proteinExistence type="predicted"/>
<feature type="domain" description="Ubiquitin-like" evidence="1">
    <location>
        <begin position="90"/>
        <end position="165"/>
    </location>
</feature>
<evidence type="ECO:0000313" key="5">
    <source>
        <dbReference type="Proteomes" id="UP000078560"/>
    </source>
</evidence>
<dbReference type="AlphaFoldDB" id="A0A1A8W8Q8"/>
<accession>A0A1A8W8Q8</accession>
<dbReference type="SUPFAM" id="SSF54236">
    <property type="entry name" value="Ubiquitin-like"/>
    <property type="match status" value="1"/>
</dbReference>
<gene>
    <name evidence="3" type="ORF">POVCU1_042940</name>
    <name evidence="2" type="ORF">POVCU2_0046300</name>
</gene>
<dbReference type="InterPro" id="IPR029071">
    <property type="entry name" value="Ubiquitin-like_domsf"/>
</dbReference>
<evidence type="ECO:0000313" key="2">
    <source>
        <dbReference type="EMBL" id="SBS88086.1"/>
    </source>
</evidence>
<evidence type="ECO:0000313" key="4">
    <source>
        <dbReference type="Proteomes" id="UP000078546"/>
    </source>
</evidence>
<name>A0A1A8W8Q8_PLAOA</name>
<dbReference type="Pfam" id="PF00240">
    <property type="entry name" value="ubiquitin"/>
    <property type="match status" value="1"/>
</dbReference>
<sequence length="177" mass="20709">MDDLAELNQYKIASDVKTIYVKGIGNFLKRVEFEDDDTIREVLKRNGLIGEDDHFLYQIRSQLINLDKTFAYYKINADEVIYILPEPAPLPYLIYLFHQKSGQVHCIELSHMDSVDILHKQVAKHLKIKEEDQILIYSGKCLNNKKTLQEEKLSRESLVTILDKRDIPEIEREGNEM</sequence>
<dbReference type="Proteomes" id="UP000078560">
    <property type="component" value="Unassembled WGS sequence"/>
</dbReference>
<dbReference type="EMBL" id="FLQU01000611">
    <property type="protein sequence ID" value="SBS88086.1"/>
    <property type="molecule type" value="Genomic_DNA"/>
</dbReference>
<organism evidence="2 5">
    <name type="scientific">Plasmodium ovale curtisi</name>
    <dbReference type="NCBI Taxonomy" id="864141"/>
    <lineage>
        <taxon>Eukaryota</taxon>
        <taxon>Sar</taxon>
        <taxon>Alveolata</taxon>
        <taxon>Apicomplexa</taxon>
        <taxon>Aconoidasida</taxon>
        <taxon>Haemosporida</taxon>
        <taxon>Plasmodiidae</taxon>
        <taxon>Plasmodium</taxon>
        <taxon>Plasmodium (Plasmodium)</taxon>
    </lineage>
</organism>
<reference evidence="4 5" key="1">
    <citation type="submission" date="2016-05" db="EMBL/GenBank/DDBJ databases">
        <authorList>
            <person name="Naeem Raeece"/>
        </authorList>
    </citation>
    <scope>NUCLEOTIDE SEQUENCE [LARGE SCALE GENOMIC DNA]</scope>
</reference>
<dbReference type="CDD" id="cd17039">
    <property type="entry name" value="Ubl_ubiquitin_like"/>
    <property type="match status" value="1"/>
</dbReference>
<protein>
    <submittedName>
        <fullName evidence="2">Ubiquitin-like protein, putative</fullName>
    </submittedName>
</protein>
<dbReference type="EMBL" id="FLQV01000780">
    <property type="protein sequence ID" value="SBS98031.1"/>
    <property type="molecule type" value="Genomic_DNA"/>
</dbReference>
<dbReference type="Gene3D" id="3.10.20.90">
    <property type="entry name" value="Phosphatidylinositol 3-kinase Catalytic Subunit, Chain A, domain 1"/>
    <property type="match status" value="1"/>
</dbReference>
<evidence type="ECO:0000313" key="3">
    <source>
        <dbReference type="EMBL" id="SBS98031.1"/>
    </source>
</evidence>
<dbReference type="InterPro" id="IPR000626">
    <property type="entry name" value="Ubiquitin-like_dom"/>
</dbReference>
<evidence type="ECO:0000259" key="1">
    <source>
        <dbReference type="PROSITE" id="PS50053"/>
    </source>
</evidence>